<evidence type="ECO:0000313" key="8">
    <source>
        <dbReference type="Proteomes" id="UP000094793"/>
    </source>
</evidence>
<accession>A0A1D7VY84</accession>
<name>A0A1D7VY84_BREAU</name>
<evidence type="ECO:0000313" key="1">
    <source>
        <dbReference type="EMBL" id="AOP51745.1"/>
    </source>
</evidence>
<evidence type="ECO:0000313" key="7">
    <source>
        <dbReference type="EMBL" id="TGD38023.1"/>
    </source>
</evidence>
<dbReference type="EMBL" id="NRHA01000010">
    <property type="protein sequence ID" value="PCC54225.1"/>
    <property type="molecule type" value="Genomic_DNA"/>
</dbReference>
<dbReference type="EC" id="2.1.1.107" evidence="1"/>
<dbReference type="Proteomes" id="UP000217881">
    <property type="component" value="Unassembled WGS sequence"/>
</dbReference>
<dbReference type="Pfam" id="PF22752">
    <property type="entry name" value="DUF488-N3i"/>
    <property type="match status" value="1"/>
</dbReference>
<protein>
    <submittedName>
        <fullName evidence="2">DUF488 domain-containing protein</fullName>
    </submittedName>
    <submittedName>
        <fullName evidence="7">DUF488 family protein</fullName>
    </submittedName>
    <submittedName>
        <fullName evidence="1">Putative uroporphyrin-III c-methyltransferase</fullName>
        <ecNumber evidence="1">2.1.1.107</ecNumber>
    </submittedName>
    <submittedName>
        <fullName evidence="5">Uncharacterized conserved protein YeaO, DUF488 family</fullName>
    </submittedName>
</protein>
<dbReference type="AlphaFoldDB" id="A0A1D7VY84"/>
<evidence type="ECO:0000313" key="3">
    <source>
        <dbReference type="EMBL" id="PCC48344.1"/>
    </source>
</evidence>
<dbReference type="EMBL" id="CP017150">
    <property type="protein sequence ID" value="AOP51745.1"/>
    <property type="molecule type" value="Genomic_DNA"/>
</dbReference>
<gene>
    <name evidence="6" type="ORF">BAUR920_02092</name>
    <name evidence="5" type="ORF">BAURA63_00675</name>
    <name evidence="1" type="ORF">BLSMQ_0023</name>
    <name evidence="4" type="ORF">CIK59_07610</name>
    <name evidence="3" type="ORF">CIK64_01195</name>
    <name evidence="2" type="ORF">CXR27_00135</name>
    <name evidence="7" type="ORF">EB834_12655</name>
</gene>
<dbReference type="GeneID" id="60904438"/>
<proteinExistence type="predicted"/>
<dbReference type="PANTHER" id="PTHR36849">
    <property type="entry name" value="CYTOPLASMIC PROTEIN-RELATED"/>
    <property type="match status" value="1"/>
</dbReference>
<reference evidence="1" key="1">
    <citation type="submission" date="2016-09" db="EMBL/GenBank/DDBJ databases">
        <title>Complete Genome Sequence of Brevibacterium aurantiacum SMQ-1335.</title>
        <authorList>
            <person name="de Melo A.G."/>
            <person name="Labrie S.J."/>
            <person name="Dumaresq J."/>
            <person name="Roberts R.J."/>
            <person name="Tremblay D.M."/>
            <person name="Moineau S."/>
        </authorList>
    </citation>
    <scope>NUCLEOTIDE SEQUENCE</scope>
    <source>
        <strain evidence="1">SMQ-1335</strain>
    </source>
</reference>
<dbReference type="EMBL" id="RHFF01000012">
    <property type="protein sequence ID" value="TGD38023.1"/>
    <property type="molecule type" value="Genomic_DNA"/>
</dbReference>
<dbReference type="Proteomes" id="UP000282731">
    <property type="component" value="Chromosome"/>
</dbReference>
<evidence type="ECO:0000313" key="2">
    <source>
        <dbReference type="EMBL" id="AZT95584.1"/>
    </source>
</evidence>
<reference evidence="5 12" key="4">
    <citation type="submission" date="2017-03" db="EMBL/GenBank/DDBJ databases">
        <authorList>
            <person name="Afonso C.L."/>
            <person name="Miller P.J."/>
            <person name="Scott M.A."/>
            <person name="Spackman E."/>
            <person name="Goraichik I."/>
            <person name="Dimitrov K.M."/>
            <person name="Suarez D.L."/>
            <person name="Swayne D.E."/>
        </authorList>
    </citation>
    <scope>NUCLEOTIDE SEQUENCE [LARGE SCALE GENOMIC DNA]</scope>
    <source>
        <strain evidence="5">6</strain>
        <strain evidence="12">6(3)</strain>
        <strain evidence="6">CNRZ 920</strain>
    </source>
</reference>
<dbReference type="OrthoDB" id="9790745at2"/>
<evidence type="ECO:0000313" key="10">
    <source>
        <dbReference type="Proteomes" id="UP000217881"/>
    </source>
</evidence>
<dbReference type="Proteomes" id="UP000234289">
    <property type="component" value="Unassembled WGS sequence"/>
</dbReference>
<evidence type="ECO:0000313" key="6">
    <source>
        <dbReference type="EMBL" id="SMX86477.1"/>
    </source>
</evidence>
<reference evidence="2 13" key="8">
    <citation type="submission" date="2019-01" db="EMBL/GenBank/DDBJ databases">
        <title>Comparative genomic analysis of Brevibacterium aurantiacum sheds light on its evolution and its adaptation to smear-ripened cheeses.</title>
        <authorList>
            <person name="Moineau S."/>
        </authorList>
    </citation>
    <scope>NUCLEOTIDE SEQUENCE [LARGE SCALE GENOMIC DNA]</scope>
    <source>
        <strain evidence="2 13">SMQ-1420</strain>
    </source>
</reference>
<dbReference type="EMBL" id="FXYZ01000002">
    <property type="protein sequence ID" value="SMX68443.1"/>
    <property type="molecule type" value="Genomic_DNA"/>
</dbReference>
<dbReference type="EMBL" id="NRGP01000002">
    <property type="protein sequence ID" value="PCC48344.1"/>
    <property type="molecule type" value="Genomic_DNA"/>
</dbReference>
<dbReference type="RefSeq" id="WP_009884818.1">
    <property type="nucleotide sequence ID" value="NZ_AAGP01000041.1"/>
</dbReference>
<dbReference type="KEGG" id="blin:BLSMQ_0023"/>
<evidence type="ECO:0000313" key="13">
    <source>
        <dbReference type="Proteomes" id="UP000282731"/>
    </source>
</evidence>
<accession>A0A2A3Z9Z0</accession>
<keyword evidence="1" id="KW-0489">Methyltransferase</keyword>
<dbReference type="Proteomes" id="UP000297736">
    <property type="component" value="Unassembled WGS sequence"/>
</dbReference>
<dbReference type="GO" id="GO:0032259">
    <property type="term" value="P:methylation"/>
    <property type="evidence" value="ECO:0007669"/>
    <property type="project" value="UniProtKB-KW"/>
</dbReference>
<organism evidence="1 8">
    <name type="scientific">Brevibacterium aurantiacum</name>
    <dbReference type="NCBI Taxonomy" id="273384"/>
    <lineage>
        <taxon>Bacteria</taxon>
        <taxon>Bacillati</taxon>
        <taxon>Actinomycetota</taxon>
        <taxon>Actinomycetes</taxon>
        <taxon>Micrococcales</taxon>
        <taxon>Brevibacteriaceae</taxon>
        <taxon>Brevibacterium</taxon>
    </lineage>
</organism>
<dbReference type="Proteomes" id="UP000234327">
    <property type="component" value="Unassembled WGS sequence"/>
</dbReference>
<accession>A0A2H1JG51</accession>
<evidence type="ECO:0000313" key="5">
    <source>
        <dbReference type="EMBL" id="SMX68443.1"/>
    </source>
</evidence>
<evidence type="ECO:0000313" key="9">
    <source>
        <dbReference type="Proteomes" id="UP000217564"/>
    </source>
</evidence>
<dbReference type="Proteomes" id="UP000217564">
    <property type="component" value="Unassembled WGS sequence"/>
</dbReference>
<dbReference type="PANTHER" id="PTHR36849:SF1">
    <property type="entry name" value="CYTOPLASMIC PROTEIN"/>
    <property type="match status" value="1"/>
</dbReference>
<dbReference type="Proteomes" id="UP000094793">
    <property type="component" value="Chromosome"/>
</dbReference>
<keyword evidence="1" id="KW-0808">Transferase</keyword>
<dbReference type="eggNOG" id="COG3189">
    <property type="taxonomic scope" value="Bacteria"/>
</dbReference>
<reference evidence="7 14" key="7">
    <citation type="submission" date="2018-10" db="EMBL/GenBank/DDBJ databases">
        <title>Brevibacterium genomes from Austrain hard cheese rinds.</title>
        <authorList>
            <person name="Anast J.M."/>
            <person name="Dzieciol M."/>
            <person name="Schultz D.L."/>
            <person name="Mann E."/>
            <person name="Wagner M."/>
            <person name="Schmitz-Esser S."/>
        </authorList>
    </citation>
    <scope>NUCLEOTIDE SEQUENCE [LARGE SCALE GENOMIC DNA]</scope>
    <source>
        <strain evidence="7 14">L261</strain>
    </source>
</reference>
<sequence>MTQKHQVQVRRAYDDPAQNDGTRILVDRIWPRGVSKDKAELDDWLKELAPSSDLRKWYSHDPDKFEEFSRRYRDELKDDDHAEAFKQLKEYAKKGKLTLITASKRDDISDATVLKHVLDGKNSN</sequence>
<evidence type="ECO:0000313" key="11">
    <source>
        <dbReference type="Proteomes" id="UP000234289"/>
    </source>
</evidence>
<reference evidence="8" key="2">
    <citation type="submission" date="2016-09" db="EMBL/GenBank/DDBJ databases">
        <title>Complete Genome Sequence of Brevibacterium linens SMQ-1335.</title>
        <authorList>
            <person name="de Melo A.G."/>
            <person name="Labrie S.J."/>
            <person name="Dumaresq J."/>
            <person name="Roberts R.J."/>
            <person name="Tremblay D.M."/>
            <person name="Moineau S."/>
        </authorList>
    </citation>
    <scope>NUCLEOTIDE SEQUENCE [LARGE SCALE GENOMIC DNA]</scope>
    <source>
        <strain evidence="8">SMQ-1335</strain>
    </source>
</reference>
<dbReference type="PATRIC" id="fig|1703.10.peg.24"/>
<dbReference type="EMBL" id="CP025334">
    <property type="protein sequence ID" value="AZT95584.1"/>
    <property type="molecule type" value="Genomic_DNA"/>
</dbReference>
<reference evidence="9 10" key="3">
    <citation type="journal article" date="2017" name="Elife">
        <title>Extensive horizontal gene transfer in cheese-associated bacteria.</title>
        <authorList>
            <person name="Bonham K.S."/>
            <person name="Wolfe B.E."/>
            <person name="Dutton R.J."/>
        </authorList>
    </citation>
    <scope>NUCLEOTIDE SEQUENCE [LARGE SCALE GENOMIC DNA]</scope>
    <source>
        <strain evidence="4 10">738_8</strain>
        <strain evidence="3 9">947_7</strain>
    </source>
</reference>
<evidence type="ECO:0000313" key="4">
    <source>
        <dbReference type="EMBL" id="PCC54225.1"/>
    </source>
</evidence>
<reference evidence="11" key="5">
    <citation type="submission" date="2017-03" db="EMBL/GenBank/DDBJ databases">
        <authorList>
            <person name="Monnet C."/>
        </authorList>
    </citation>
    <scope>NUCLEOTIDE SEQUENCE [LARGE SCALE GENOMIC DNA]</scope>
    <source>
        <strain evidence="11">CNRZ 920</strain>
    </source>
</reference>
<dbReference type="EMBL" id="FXZG01000011">
    <property type="protein sequence ID" value="SMX86477.1"/>
    <property type="molecule type" value="Genomic_DNA"/>
</dbReference>
<dbReference type="GO" id="GO:0004851">
    <property type="term" value="F:uroporphyrin-III C-methyltransferase activity"/>
    <property type="evidence" value="ECO:0007669"/>
    <property type="project" value="UniProtKB-EC"/>
</dbReference>
<reference evidence="2 13" key="6">
    <citation type="submission" date="2017-12" db="EMBL/GenBank/DDBJ databases">
        <authorList>
            <person name="Levesque S."/>
        </authorList>
    </citation>
    <scope>NUCLEOTIDE SEQUENCE [LARGE SCALE GENOMIC DNA]</scope>
    <source>
        <strain evidence="2 13">SMQ-1420</strain>
    </source>
</reference>
<evidence type="ECO:0000313" key="12">
    <source>
        <dbReference type="Proteomes" id="UP000234327"/>
    </source>
</evidence>
<dbReference type="InterPro" id="IPR052552">
    <property type="entry name" value="YeaO-like"/>
</dbReference>
<evidence type="ECO:0000313" key="14">
    <source>
        <dbReference type="Proteomes" id="UP000297736"/>
    </source>
</evidence>